<reference evidence="1" key="1">
    <citation type="submission" date="2021-02" db="EMBL/GenBank/DDBJ databases">
        <authorList>
            <person name="Nowell W R."/>
        </authorList>
    </citation>
    <scope>NUCLEOTIDE SEQUENCE</scope>
</reference>
<evidence type="ECO:0000313" key="1">
    <source>
        <dbReference type="EMBL" id="CAF4325052.1"/>
    </source>
</evidence>
<comment type="caution">
    <text evidence="1">The sequence shown here is derived from an EMBL/GenBank/DDBJ whole genome shotgun (WGS) entry which is preliminary data.</text>
</comment>
<protein>
    <submittedName>
        <fullName evidence="1">Uncharacterized protein</fullName>
    </submittedName>
</protein>
<gene>
    <name evidence="1" type="ORF">OKA104_LOCUS47460</name>
</gene>
<accession>A0A820JD77</accession>
<feature type="non-terminal residue" evidence="1">
    <location>
        <position position="8"/>
    </location>
</feature>
<dbReference type="Proteomes" id="UP000663881">
    <property type="component" value="Unassembled WGS sequence"/>
</dbReference>
<proteinExistence type="predicted"/>
<name>A0A820JD77_9BILA</name>
<dbReference type="EMBL" id="CAJOAY010018859">
    <property type="protein sequence ID" value="CAF4325052.1"/>
    <property type="molecule type" value="Genomic_DNA"/>
</dbReference>
<evidence type="ECO:0000313" key="2">
    <source>
        <dbReference type="Proteomes" id="UP000663881"/>
    </source>
</evidence>
<sequence>MDVQHEDM</sequence>
<organism evidence="1 2">
    <name type="scientific">Adineta steineri</name>
    <dbReference type="NCBI Taxonomy" id="433720"/>
    <lineage>
        <taxon>Eukaryota</taxon>
        <taxon>Metazoa</taxon>
        <taxon>Spiralia</taxon>
        <taxon>Gnathifera</taxon>
        <taxon>Rotifera</taxon>
        <taxon>Eurotatoria</taxon>
        <taxon>Bdelloidea</taxon>
        <taxon>Adinetida</taxon>
        <taxon>Adinetidae</taxon>
        <taxon>Adineta</taxon>
    </lineage>
</organism>